<keyword evidence="1" id="KW-0472">Membrane</keyword>
<dbReference type="EMBL" id="QYUP01000087">
    <property type="protein sequence ID" value="RJG19215.1"/>
    <property type="molecule type" value="Genomic_DNA"/>
</dbReference>
<organism evidence="2 3">
    <name type="scientific">Massilia cavernae</name>
    <dbReference type="NCBI Taxonomy" id="2320864"/>
    <lineage>
        <taxon>Bacteria</taxon>
        <taxon>Pseudomonadati</taxon>
        <taxon>Pseudomonadota</taxon>
        <taxon>Betaproteobacteria</taxon>
        <taxon>Burkholderiales</taxon>
        <taxon>Oxalobacteraceae</taxon>
        <taxon>Telluria group</taxon>
        <taxon>Massilia</taxon>
    </lineage>
</organism>
<evidence type="ECO:0000313" key="3">
    <source>
        <dbReference type="Proteomes" id="UP000284006"/>
    </source>
</evidence>
<protein>
    <recommendedName>
        <fullName evidence="4">Amino acid transporter</fullName>
    </recommendedName>
</protein>
<accession>A0A418Y1A6</accession>
<reference evidence="2 3" key="1">
    <citation type="submission" date="2018-09" db="EMBL/GenBank/DDBJ databases">
        <authorList>
            <person name="Zhu H."/>
        </authorList>
    </citation>
    <scope>NUCLEOTIDE SEQUENCE [LARGE SCALE GENOMIC DNA]</scope>
    <source>
        <strain evidence="2 3">K1S02-61</strain>
    </source>
</reference>
<dbReference type="RefSeq" id="WP_119810438.1">
    <property type="nucleotide sequence ID" value="NZ_QYUP01000087.1"/>
</dbReference>
<feature type="transmembrane region" description="Helical" evidence="1">
    <location>
        <begin position="6"/>
        <end position="24"/>
    </location>
</feature>
<dbReference type="AlphaFoldDB" id="A0A418Y1A6"/>
<proteinExistence type="predicted"/>
<feature type="transmembrane region" description="Helical" evidence="1">
    <location>
        <begin position="31"/>
        <end position="48"/>
    </location>
</feature>
<evidence type="ECO:0000256" key="1">
    <source>
        <dbReference type="SAM" id="Phobius"/>
    </source>
</evidence>
<name>A0A418Y1A6_9BURK</name>
<keyword evidence="1" id="KW-0812">Transmembrane</keyword>
<keyword evidence="1" id="KW-1133">Transmembrane helix</keyword>
<keyword evidence="3" id="KW-1185">Reference proteome</keyword>
<evidence type="ECO:0008006" key="4">
    <source>
        <dbReference type="Google" id="ProtNLM"/>
    </source>
</evidence>
<comment type="caution">
    <text evidence="2">The sequence shown here is derived from an EMBL/GenBank/DDBJ whole genome shotgun (WGS) entry which is preliminary data.</text>
</comment>
<sequence>MEDFFALLEWPAMAISLAAAWLLASQKAETRMIAFALLIVGNVMWIAWGWGEAAWALIALNVGLMALNVRGIFKNEHPGESAAS</sequence>
<evidence type="ECO:0000313" key="2">
    <source>
        <dbReference type="EMBL" id="RJG19215.1"/>
    </source>
</evidence>
<dbReference type="Proteomes" id="UP000284006">
    <property type="component" value="Unassembled WGS sequence"/>
</dbReference>
<gene>
    <name evidence="2" type="ORF">D3872_08950</name>
</gene>